<protein>
    <submittedName>
        <fullName evidence="1">Uncharacterized protein</fullName>
    </submittedName>
</protein>
<evidence type="ECO:0000313" key="1">
    <source>
        <dbReference type="EMBL" id="QHT26031.1"/>
    </source>
</evidence>
<proteinExistence type="predicted"/>
<accession>A0A6C0EBP1</accession>
<sequence length="52" mass="5882">MKTIFNFISNSIGAFGGKLTLAMYREKTVNQLAERDGGLGIVWYNGSRWCYC</sequence>
<dbReference type="EMBL" id="MN739777">
    <property type="protein sequence ID" value="QHT26031.1"/>
    <property type="molecule type" value="Genomic_DNA"/>
</dbReference>
<dbReference type="AlphaFoldDB" id="A0A6C0EBP1"/>
<reference evidence="1" key="1">
    <citation type="journal article" date="2020" name="Nature">
        <title>Giant virus diversity and host interactions through global metagenomics.</title>
        <authorList>
            <person name="Schulz F."/>
            <person name="Roux S."/>
            <person name="Paez-Espino D."/>
            <person name="Jungbluth S."/>
            <person name="Walsh D.A."/>
            <person name="Denef V.J."/>
            <person name="McMahon K.D."/>
            <person name="Konstantinidis K.T."/>
            <person name="Eloe-Fadrosh E.A."/>
            <person name="Kyrpides N.C."/>
            <person name="Woyke T."/>
        </authorList>
    </citation>
    <scope>NUCLEOTIDE SEQUENCE</scope>
    <source>
        <strain evidence="1">GVMAG-M-3300023179-27</strain>
    </source>
</reference>
<name>A0A6C0EBP1_9ZZZZ</name>
<organism evidence="1">
    <name type="scientific">viral metagenome</name>
    <dbReference type="NCBI Taxonomy" id="1070528"/>
    <lineage>
        <taxon>unclassified sequences</taxon>
        <taxon>metagenomes</taxon>
        <taxon>organismal metagenomes</taxon>
    </lineage>
</organism>